<dbReference type="EnsemblMetazoa" id="AALFPA23_021384.R31598">
    <property type="protein sequence ID" value="AALFPA23_021384.P31598"/>
    <property type="gene ID" value="AALFPA23_021384"/>
</dbReference>
<name>A0ABM1ZSY9_AEDAL</name>
<reference evidence="7" key="2">
    <citation type="submission" date="2025-05" db="UniProtKB">
        <authorList>
            <consortium name="EnsemblMetazoa"/>
        </authorList>
    </citation>
    <scope>IDENTIFICATION</scope>
    <source>
        <strain evidence="7">Foshan</strain>
    </source>
</reference>
<reference evidence="8" key="1">
    <citation type="journal article" date="2015" name="Proc. Natl. Acad. Sci. U.S.A.">
        <title>Genome sequence of the Asian Tiger mosquito, Aedes albopictus, reveals insights into its biology, genetics, and evolution.</title>
        <authorList>
            <person name="Chen X.G."/>
            <person name="Jiang X."/>
            <person name="Gu J."/>
            <person name="Xu M."/>
            <person name="Wu Y."/>
            <person name="Deng Y."/>
            <person name="Zhang C."/>
            <person name="Bonizzoni M."/>
            <person name="Dermauw W."/>
            <person name="Vontas J."/>
            <person name="Armbruster P."/>
            <person name="Huang X."/>
            <person name="Yang Y."/>
            <person name="Zhang H."/>
            <person name="He W."/>
            <person name="Peng H."/>
            <person name="Liu Y."/>
            <person name="Wu K."/>
            <person name="Chen J."/>
            <person name="Lirakis M."/>
            <person name="Topalis P."/>
            <person name="Van Leeuwen T."/>
            <person name="Hall A.B."/>
            <person name="Jiang X."/>
            <person name="Thorpe C."/>
            <person name="Mueller R.L."/>
            <person name="Sun C."/>
            <person name="Waterhouse R.M."/>
            <person name="Yan G."/>
            <person name="Tu Z.J."/>
            <person name="Fang X."/>
            <person name="James A.A."/>
        </authorList>
    </citation>
    <scope>NUCLEOTIDE SEQUENCE [LARGE SCALE GENOMIC DNA]</scope>
    <source>
        <strain evidence="8">Foshan</strain>
    </source>
</reference>
<dbReference type="Pfam" id="PF07648">
    <property type="entry name" value="Kazal_2"/>
    <property type="match status" value="3"/>
</dbReference>
<feature type="domain" description="Kazal-like" evidence="6">
    <location>
        <begin position="731"/>
        <end position="784"/>
    </location>
</feature>
<evidence type="ECO:0000313" key="7">
    <source>
        <dbReference type="EnsemblMetazoa" id="AALFPA23_021384.P31598"/>
    </source>
</evidence>
<evidence type="ECO:0000256" key="5">
    <source>
        <dbReference type="SAM" id="MobiDB-lite"/>
    </source>
</evidence>
<dbReference type="Gene3D" id="3.90.290.10">
    <property type="entry name" value="TGF-beta binding (TB) domain"/>
    <property type="match status" value="1"/>
</dbReference>
<evidence type="ECO:0000313" key="8">
    <source>
        <dbReference type="Proteomes" id="UP000069940"/>
    </source>
</evidence>
<feature type="compositionally biased region" description="Polar residues" evidence="5">
    <location>
        <begin position="469"/>
        <end position="487"/>
    </location>
</feature>
<dbReference type="Gene3D" id="3.30.60.30">
    <property type="match status" value="3"/>
</dbReference>
<feature type="compositionally biased region" description="Polar residues" evidence="5">
    <location>
        <begin position="188"/>
        <end position="210"/>
    </location>
</feature>
<dbReference type="PROSITE" id="PS51465">
    <property type="entry name" value="KAZAL_2"/>
    <property type="match status" value="2"/>
</dbReference>
<proteinExistence type="predicted"/>
<evidence type="ECO:0000256" key="1">
    <source>
        <dbReference type="ARBA" id="ARBA00022729"/>
    </source>
</evidence>
<evidence type="ECO:0000259" key="6">
    <source>
        <dbReference type="PROSITE" id="PS51465"/>
    </source>
</evidence>
<dbReference type="SMART" id="SM00274">
    <property type="entry name" value="FOLN"/>
    <property type="match status" value="3"/>
</dbReference>
<dbReference type="SMART" id="SM00280">
    <property type="entry name" value="KAZAL"/>
    <property type="match status" value="3"/>
</dbReference>
<feature type="compositionally biased region" description="Basic and acidic residues" evidence="5">
    <location>
        <begin position="597"/>
        <end position="622"/>
    </location>
</feature>
<dbReference type="InterPro" id="IPR003645">
    <property type="entry name" value="Fol_N"/>
</dbReference>
<dbReference type="InterPro" id="IPR036058">
    <property type="entry name" value="Kazal_dom_sf"/>
</dbReference>
<dbReference type="RefSeq" id="XP_029725645.1">
    <property type="nucleotide sequence ID" value="XM_029869785.2"/>
</dbReference>
<sequence length="918" mass="101987">MRNGVGAAECEKLEHSSSGGSRRCCRRFAKLRPVKMSVPSSVAVGLKLDNGINYVKCVALDARNNASIEPIYRLNSLNPRSQAPVLLENPLGRGSDSSISISGPGGDDLVQQVQQKQQRHQEDNNNSSTSGSPQSRPRGRRRGRRRPKCVWMWRRWFQTLPSLVSSLLVSIPAKSSIYRLSQLRPQQKSCKAQNSHQHQPSGTTSSSSVANRVLQEDEEEKEENCNPSAVRRGGSSDCKSSSDCSDGVRRGWQQQRPARSCHRSWSSSSSPTLGGIFGGIDVKLVLVIMVLIGVIDYSEAGTCWLRRIESTGKCNKLFARNVSREHCCHAGTGLGYSDRDITDVQLFFVNAFNDGMDCSSCLANDISPSTDSCEKAKCGVNKRCVMKKGRPKCICAPSCKAPKQAKKLPNQNIKVINLSDSQRNRRQYFSSGPRAAASRMGPQSSSNNKRSVRLLGDEPSSHQHHSRTVKTSLSEKTISQRSSNGKVANSKHKDNLLETVTLVNSRIRGDDGSRPKVNQTDRLSDRMVLMADGPVQINSYARKSRSEAKPILVQSSSANVRHRNRKVSSNGFNETLEGSHRTHNEPSPTVRSHQHHSRDFGKPRLLRLETPGKDNRTVDARIPRKRPPPHLEEMFYVPQNRRSRMRADDFDFGNEITQHVGVGFYNPVCGTDGKTYKTECQLKKRACRQESTTLVMAYKGHCQTSCRFVQCPDGKHCVEDQNSTPHCVTCAIDCPPVDSRSPASTKAVVCGTDGNTYRNVCELKRKACLSGRAIPVAYRGRCIETATCDTIKCKDRQQCLTDLQTHKPRCVSCSYKCPRVKRPQQTRKLGNGGNGGNPHHQQQQQQQHRQSQQHHQPANVKLCGTNNHTYHSWCHMLRDSCNTGFYIDVQYNGVCSFDRSAVSSTVLTQSTSGGKNKP</sequence>
<keyword evidence="3" id="KW-1015">Disulfide bond</keyword>
<dbReference type="SUPFAM" id="SSF100895">
    <property type="entry name" value="Kazal-type serine protease inhibitors"/>
    <property type="match status" value="3"/>
</dbReference>
<keyword evidence="2" id="KW-0677">Repeat</keyword>
<feature type="region of interest" description="Disordered" evidence="5">
    <location>
        <begin position="560"/>
        <end position="630"/>
    </location>
</feature>
<feature type="compositionally biased region" description="Low complexity" evidence="5">
    <location>
        <begin position="233"/>
        <end position="245"/>
    </location>
</feature>
<feature type="region of interest" description="Disordered" evidence="5">
    <location>
        <begin position="94"/>
        <end position="145"/>
    </location>
</feature>
<evidence type="ECO:0000256" key="3">
    <source>
        <dbReference type="ARBA" id="ARBA00023157"/>
    </source>
</evidence>
<dbReference type="Proteomes" id="UP000069940">
    <property type="component" value="Unassembled WGS sequence"/>
</dbReference>
<feature type="compositionally biased region" description="Low complexity" evidence="5">
    <location>
        <begin position="839"/>
        <end position="856"/>
    </location>
</feature>
<keyword evidence="8" id="KW-1185">Reference proteome</keyword>
<dbReference type="PANTHER" id="PTHR13866">
    <property type="entry name" value="SPARC OSTEONECTIN"/>
    <property type="match status" value="1"/>
</dbReference>
<dbReference type="InterPro" id="IPR036773">
    <property type="entry name" value="TB_dom_sf"/>
</dbReference>
<feature type="region of interest" description="Disordered" evidence="5">
    <location>
        <begin position="419"/>
        <end position="493"/>
    </location>
</feature>
<keyword evidence="1" id="KW-0732">Signal</keyword>
<dbReference type="CDD" id="cd00104">
    <property type="entry name" value="KAZAL_FS"/>
    <property type="match status" value="3"/>
</dbReference>
<feature type="compositionally biased region" description="Low complexity" evidence="5">
    <location>
        <begin position="94"/>
        <end position="116"/>
    </location>
</feature>
<feature type="region of interest" description="Disordered" evidence="5">
    <location>
        <begin position="188"/>
        <end position="270"/>
    </location>
</feature>
<dbReference type="PANTHER" id="PTHR13866:SF29">
    <property type="entry name" value="FOLLISTATIN"/>
    <property type="match status" value="1"/>
</dbReference>
<accession>A0ABM1ZSY9</accession>
<dbReference type="InterPro" id="IPR002350">
    <property type="entry name" value="Kazal_dom"/>
</dbReference>
<organism evidence="7 8">
    <name type="scientific">Aedes albopictus</name>
    <name type="common">Asian tiger mosquito</name>
    <name type="synonym">Stegomyia albopicta</name>
    <dbReference type="NCBI Taxonomy" id="7160"/>
    <lineage>
        <taxon>Eukaryota</taxon>
        <taxon>Metazoa</taxon>
        <taxon>Ecdysozoa</taxon>
        <taxon>Arthropoda</taxon>
        <taxon>Hexapoda</taxon>
        <taxon>Insecta</taxon>
        <taxon>Pterygota</taxon>
        <taxon>Neoptera</taxon>
        <taxon>Endopterygota</taxon>
        <taxon>Diptera</taxon>
        <taxon>Nematocera</taxon>
        <taxon>Culicoidea</taxon>
        <taxon>Culicidae</taxon>
        <taxon>Culicinae</taxon>
        <taxon>Aedini</taxon>
        <taxon>Aedes</taxon>
        <taxon>Stegomyia</taxon>
    </lineage>
</organism>
<evidence type="ECO:0000256" key="4">
    <source>
        <dbReference type="ARBA" id="ARBA00023180"/>
    </source>
</evidence>
<protein>
    <recommendedName>
        <fullName evidence="6">Kazal-like domain-containing protein</fullName>
    </recommendedName>
</protein>
<keyword evidence="4" id="KW-0325">Glycoprotein</keyword>
<feature type="domain" description="Kazal-like" evidence="6">
    <location>
        <begin position="665"/>
        <end position="704"/>
    </location>
</feature>
<dbReference type="GeneID" id="115265295"/>
<feature type="region of interest" description="Disordered" evidence="5">
    <location>
        <begin position="824"/>
        <end position="856"/>
    </location>
</feature>
<evidence type="ECO:0000256" key="2">
    <source>
        <dbReference type="ARBA" id="ARBA00022737"/>
    </source>
</evidence>
<dbReference type="Pfam" id="PF21333">
    <property type="entry name" value="FST_N"/>
    <property type="match status" value="1"/>
</dbReference>